<evidence type="ECO:0000313" key="2">
    <source>
        <dbReference type="EMBL" id="NNG66152.1"/>
    </source>
</evidence>
<dbReference type="GO" id="GO:0030422">
    <property type="term" value="P:siRNA processing"/>
    <property type="evidence" value="ECO:0007669"/>
    <property type="project" value="TreeGrafter"/>
</dbReference>
<evidence type="ECO:0000313" key="3">
    <source>
        <dbReference type="Proteomes" id="UP000529861"/>
    </source>
</evidence>
<dbReference type="InterPro" id="IPR057596">
    <property type="entry name" value="RDRP_core"/>
</dbReference>
<comment type="caution">
    <text evidence="2">The sequence shown here is derived from an EMBL/GenBank/DDBJ whole genome shotgun (WGS) entry which is preliminary data.</text>
</comment>
<gene>
    <name evidence="2" type="ORF">HKI81_02715</name>
</gene>
<protein>
    <recommendedName>
        <fullName evidence="1">RDRP core domain-containing protein</fullName>
    </recommendedName>
</protein>
<name>A0A7Y2L5N9_9THEO</name>
<sequence>MRKREFYTIYQIDLNKLNKQPTEQDKIRIGENLVLKLINALKGRPYIEGEENFIPELIYVNITNKMKNIEEKIREIDKNGFTINGTTYKRLGKSAAMARTGRIAFVAEELKERLEELIMLGKKVDEAVISKYEAYRGLSFSTCLFSDAVPRKVAIVDEYKTTINEYIKTIKNGKVVEGYENVKVTLWDGMGVHSPEWGKKVAKSLGISYVPVGYQIRLFPSIKGMSYEFDFKAFYKEKGITTIKDVYGKEWNIEELDAVWNTSMFKFWKYFTSWNEFIELREKYYAPLQMDKIGIARWVIPTEKADKYSKTSYQYLQNLKLKGSELIELAQYTKELVEKVYEGDYRYTMAFLGLLANNFDEEEDNEDMLMANKLYTAFAMNPKKIYNDPHFKRFLKNQLQKTITEMKLGKLYIEGRNSFICQDPIAYLEAAAGLPIKGCLNKGEFYSAGLEGYRATFRSPLIHSSEIGKDLFVKNELTEKWLKRYDNVLVLNAFDLSAQKHGGADFDGDTFFHTPDERIVNATFTQNNPIVIDINDKATGQAEKITEEAIIEYDLRTLDNRIGYITNLATFWTNLGSAKANVNLFDEHLTKLRIWQGIEIDSAKTGVHPVIDDEVKKFENYKPYFLWRYKYNSKGKLATWTNKASMNILCRHIEHWEKEKFIWKKWEETDIIEAADFLINKEVIEQYKEEVEELVKVIREYYRQYNAELAELWLDNKFEDQKKMKQFYNKWYLKVNALHQNKELLSSLAVHVCYKENRKNEHSFNFPWIVAWEGILKTLEAKQQEEKILLRKLQETAEAIDTIEFLGRKYIEEIKKKHISTDKVIAKTKEKISIEVPVVDIVGEEFAEKIKKDNIVILKPKIYNNKEYVSLFQNEQYIGAIAHKNDTIDILSSLKDYYNTKFKVELKKINKKSAVVELHIA</sequence>
<dbReference type="GO" id="GO:0003723">
    <property type="term" value="F:RNA binding"/>
    <property type="evidence" value="ECO:0007669"/>
    <property type="project" value="UniProtKB-KW"/>
</dbReference>
<feature type="domain" description="RDRP core" evidence="1">
    <location>
        <begin position="64"/>
        <end position="630"/>
    </location>
</feature>
<dbReference type="PANTHER" id="PTHR23079">
    <property type="entry name" value="RNA-DEPENDENT RNA POLYMERASE"/>
    <property type="match status" value="1"/>
</dbReference>
<proteinExistence type="predicted"/>
<dbReference type="PANTHER" id="PTHR23079:SF55">
    <property type="entry name" value="RNA-DIRECTED RNA POLYMERASE"/>
    <property type="match status" value="1"/>
</dbReference>
<dbReference type="Proteomes" id="UP000529861">
    <property type="component" value="Unassembled WGS sequence"/>
</dbReference>
<evidence type="ECO:0000259" key="1">
    <source>
        <dbReference type="Pfam" id="PF05183"/>
    </source>
</evidence>
<organism evidence="2 3">
    <name type="scientific">Caldanaerobacter subterraneus</name>
    <dbReference type="NCBI Taxonomy" id="911092"/>
    <lineage>
        <taxon>Bacteria</taxon>
        <taxon>Bacillati</taxon>
        <taxon>Bacillota</taxon>
        <taxon>Clostridia</taxon>
        <taxon>Thermoanaerobacterales</taxon>
        <taxon>Thermoanaerobacteraceae</taxon>
        <taxon>Caldanaerobacter</taxon>
    </lineage>
</organism>
<dbReference type="EMBL" id="JABEQB010000005">
    <property type="protein sequence ID" value="NNG66152.1"/>
    <property type="molecule type" value="Genomic_DNA"/>
</dbReference>
<accession>A0A7Y2L5N9</accession>
<dbReference type="InterPro" id="IPR007855">
    <property type="entry name" value="RDRP"/>
</dbReference>
<reference evidence="2 3" key="1">
    <citation type="submission" date="2020-04" db="EMBL/GenBank/DDBJ databases">
        <title>Draft genome sequence of Caldanaerobacter sunterraneus. strain 1523vc isolated from Griffin hot spring, Kamchatka, Russia.</title>
        <authorList>
            <person name="Toshchakov S.V."/>
            <person name="Podosokorskaya O.A."/>
            <person name="Kublanov I.V."/>
            <person name="Korzhenkov A."/>
            <person name="Patrushev M.V."/>
        </authorList>
    </citation>
    <scope>NUCLEOTIDE SEQUENCE [LARGE SCALE GENOMIC DNA]</scope>
    <source>
        <strain evidence="2 3">1523vc</strain>
    </source>
</reference>
<dbReference type="RefSeq" id="WP_170270368.1">
    <property type="nucleotide sequence ID" value="NZ_JABEQB010000005.1"/>
</dbReference>
<dbReference type="AlphaFoldDB" id="A0A7Y2L5N9"/>
<dbReference type="GO" id="GO:0003968">
    <property type="term" value="F:RNA-directed RNA polymerase activity"/>
    <property type="evidence" value="ECO:0007669"/>
    <property type="project" value="InterPro"/>
</dbReference>
<dbReference type="Pfam" id="PF05183">
    <property type="entry name" value="RdRP"/>
    <property type="match status" value="1"/>
</dbReference>